<dbReference type="EMBL" id="BAABGY010000009">
    <property type="protein sequence ID" value="GAA4336219.1"/>
    <property type="molecule type" value="Genomic_DNA"/>
</dbReference>
<keyword evidence="2" id="KW-1185">Reference proteome</keyword>
<evidence type="ECO:0000313" key="1">
    <source>
        <dbReference type="EMBL" id="GAA4336219.1"/>
    </source>
</evidence>
<name>A0ABP8HA29_9BACT</name>
<evidence type="ECO:0000313" key="2">
    <source>
        <dbReference type="Proteomes" id="UP001501725"/>
    </source>
</evidence>
<gene>
    <name evidence="1" type="ORF">GCM10023184_31390</name>
</gene>
<dbReference type="Proteomes" id="UP001501725">
    <property type="component" value="Unassembled WGS sequence"/>
</dbReference>
<proteinExistence type="predicted"/>
<dbReference type="Pfam" id="PF19775">
    <property type="entry name" value="DUF6261"/>
    <property type="match status" value="1"/>
</dbReference>
<reference evidence="2" key="1">
    <citation type="journal article" date="2019" name="Int. J. Syst. Evol. Microbiol.">
        <title>The Global Catalogue of Microorganisms (GCM) 10K type strain sequencing project: providing services to taxonomists for standard genome sequencing and annotation.</title>
        <authorList>
            <consortium name="The Broad Institute Genomics Platform"/>
            <consortium name="The Broad Institute Genome Sequencing Center for Infectious Disease"/>
            <person name="Wu L."/>
            <person name="Ma J."/>
        </authorList>
    </citation>
    <scope>NUCLEOTIDE SEQUENCE [LARGE SCALE GENOMIC DNA]</scope>
    <source>
        <strain evidence="2">JCM 17919</strain>
    </source>
</reference>
<dbReference type="InterPro" id="IPR046228">
    <property type="entry name" value="DUF6261"/>
</dbReference>
<dbReference type="RefSeq" id="WP_345256706.1">
    <property type="nucleotide sequence ID" value="NZ_BAABGY010000009.1"/>
</dbReference>
<organism evidence="1 2">
    <name type="scientific">Flaviaesturariibacter amylovorans</name>
    <dbReference type="NCBI Taxonomy" id="1084520"/>
    <lineage>
        <taxon>Bacteria</taxon>
        <taxon>Pseudomonadati</taxon>
        <taxon>Bacteroidota</taxon>
        <taxon>Chitinophagia</taxon>
        <taxon>Chitinophagales</taxon>
        <taxon>Chitinophagaceae</taxon>
        <taxon>Flaviaestuariibacter</taxon>
    </lineage>
</organism>
<protein>
    <recommendedName>
        <fullName evidence="3">Hemagglutinin</fullName>
    </recommendedName>
</protein>
<comment type="caution">
    <text evidence="1">The sequence shown here is derived from an EMBL/GenBank/DDBJ whole genome shotgun (WGS) entry which is preliminary data.</text>
</comment>
<accession>A0ABP8HA29</accession>
<evidence type="ECO:0008006" key="3">
    <source>
        <dbReference type="Google" id="ProtNLM"/>
    </source>
</evidence>
<sequence length="245" mass="26395">MLTKLSLSGLRNAELIQYLTQLLETIPATGLPAPAAEAANGLRRVLTELDALHKTDPASLITDELIALDAERDALYTGLLAFCNSFSYHNDGELRKAGTDLQHALGVYGNAAEVTRQGYAAESTDIESLLTDLAAPALSAATARTGATVWTAPLKTANDRFKARFLDRNDEAAAKEFTFTMKQKRKEAATAYELLRRKLNAAWEMGAAELEAAIGKGNALTETYRELVAARKGRAEVRKEAAPGA</sequence>